<feature type="domain" description="Phosphoribosyltransferase" evidence="1">
    <location>
        <begin position="14"/>
        <end position="177"/>
    </location>
</feature>
<accession>A0ABU7LHZ1</accession>
<name>A0ABU7LHZ1_9NOCA</name>
<dbReference type="GO" id="GO:0016757">
    <property type="term" value="F:glycosyltransferase activity"/>
    <property type="evidence" value="ECO:0007669"/>
    <property type="project" value="UniProtKB-KW"/>
</dbReference>
<reference evidence="2 3" key="1">
    <citation type="submission" date="2023-07" db="EMBL/GenBank/DDBJ databases">
        <authorList>
            <person name="Girao M."/>
            <person name="Carvalho M.F."/>
        </authorList>
    </citation>
    <scope>NUCLEOTIDE SEQUENCE [LARGE SCALE GENOMIC DNA]</scope>
    <source>
        <strain evidence="2 3">YIM65754</strain>
    </source>
</reference>
<keyword evidence="3" id="KW-1185">Reference proteome</keyword>
<dbReference type="Proteomes" id="UP001336020">
    <property type="component" value="Unassembled WGS sequence"/>
</dbReference>
<protein>
    <submittedName>
        <fullName evidence="2">Phosphoribosyltransferase family protein</fullName>
    </submittedName>
</protein>
<dbReference type="CDD" id="cd06223">
    <property type="entry name" value="PRTases_typeI"/>
    <property type="match status" value="1"/>
</dbReference>
<gene>
    <name evidence="2" type="ORF">Q7514_27055</name>
</gene>
<dbReference type="EMBL" id="JAUTXY010000016">
    <property type="protein sequence ID" value="MEE2061191.1"/>
    <property type="molecule type" value="Genomic_DNA"/>
</dbReference>
<dbReference type="InterPro" id="IPR000836">
    <property type="entry name" value="PRTase_dom"/>
</dbReference>
<dbReference type="Gene3D" id="3.40.50.2020">
    <property type="match status" value="1"/>
</dbReference>
<evidence type="ECO:0000313" key="2">
    <source>
        <dbReference type="EMBL" id="MEE2061191.1"/>
    </source>
</evidence>
<dbReference type="Pfam" id="PF00156">
    <property type="entry name" value="Pribosyltran"/>
    <property type="match status" value="1"/>
</dbReference>
<keyword evidence="2" id="KW-0808">Transferase</keyword>
<dbReference type="RefSeq" id="WP_330136358.1">
    <property type="nucleotide sequence ID" value="NZ_JAUTXY010000016.1"/>
</dbReference>
<evidence type="ECO:0000259" key="1">
    <source>
        <dbReference type="Pfam" id="PF00156"/>
    </source>
</evidence>
<dbReference type="InterPro" id="IPR029057">
    <property type="entry name" value="PRTase-like"/>
</dbReference>
<dbReference type="Gene3D" id="3.30.1310.20">
    <property type="entry name" value="PRTase-like"/>
    <property type="match status" value="1"/>
</dbReference>
<proteinExistence type="predicted"/>
<sequence length="211" mass="22061">MRRYSSREEAGRRLARSVEHLRGADNVVLALPRGGLPVAREVALALGAPLDVLVVRKLGVPWHPELAMGAIAEGGIRVLNDGVIRISRIGAESIEHVQAHEQVELERRGALLRSGRERVALSGRTAVVVDDGMATGATAAVACLAARAAGAARVVLAVPIASPEALSRVAGDADEVICPWAPPGHDSVGAAYSDFHQLSDDEAAGILRDTT</sequence>
<evidence type="ECO:0000313" key="3">
    <source>
        <dbReference type="Proteomes" id="UP001336020"/>
    </source>
</evidence>
<dbReference type="SUPFAM" id="SSF53271">
    <property type="entry name" value="PRTase-like"/>
    <property type="match status" value="1"/>
</dbReference>
<keyword evidence="2" id="KW-0328">Glycosyltransferase</keyword>
<organism evidence="2 3">
    <name type="scientific">Rhodococcus artemisiae</name>
    <dbReference type="NCBI Taxonomy" id="714159"/>
    <lineage>
        <taxon>Bacteria</taxon>
        <taxon>Bacillati</taxon>
        <taxon>Actinomycetota</taxon>
        <taxon>Actinomycetes</taxon>
        <taxon>Mycobacteriales</taxon>
        <taxon>Nocardiaceae</taxon>
        <taxon>Rhodococcus</taxon>
    </lineage>
</organism>
<comment type="caution">
    <text evidence="2">The sequence shown here is derived from an EMBL/GenBank/DDBJ whole genome shotgun (WGS) entry which is preliminary data.</text>
</comment>